<dbReference type="EMBL" id="FWXB01000003">
    <property type="protein sequence ID" value="SMC11507.1"/>
    <property type="molecule type" value="Genomic_DNA"/>
</dbReference>
<accession>A0A1X7BPD7</accession>
<dbReference type="RefSeq" id="WP_085799446.1">
    <property type="nucleotide sequence ID" value="NZ_FWXB01000003.1"/>
</dbReference>
<gene>
    <name evidence="1" type="ORF">ROA7745_01320</name>
</gene>
<protein>
    <submittedName>
        <fullName evidence="1">Uncharacterized protein</fullName>
    </submittedName>
</protein>
<dbReference type="AlphaFoldDB" id="A0A1X7BPD7"/>
<proteinExistence type="predicted"/>
<organism evidence="1 2">
    <name type="scientific">Roseovarius aestuarii</name>
    <dbReference type="NCBI Taxonomy" id="475083"/>
    <lineage>
        <taxon>Bacteria</taxon>
        <taxon>Pseudomonadati</taxon>
        <taxon>Pseudomonadota</taxon>
        <taxon>Alphaproteobacteria</taxon>
        <taxon>Rhodobacterales</taxon>
        <taxon>Roseobacteraceae</taxon>
        <taxon>Roseovarius</taxon>
    </lineage>
</organism>
<keyword evidence="2" id="KW-1185">Reference proteome</keyword>
<dbReference type="Proteomes" id="UP000193224">
    <property type="component" value="Unassembled WGS sequence"/>
</dbReference>
<evidence type="ECO:0000313" key="1">
    <source>
        <dbReference type="EMBL" id="SMC11507.1"/>
    </source>
</evidence>
<evidence type="ECO:0000313" key="2">
    <source>
        <dbReference type="Proteomes" id="UP000193224"/>
    </source>
</evidence>
<reference evidence="1 2" key="1">
    <citation type="submission" date="2017-03" db="EMBL/GenBank/DDBJ databases">
        <authorList>
            <person name="Afonso C.L."/>
            <person name="Miller P.J."/>
            <person name="Scott M.A."/>
            <person name="Spackman E."/>
            <person name="Goraichik I."/>
            <person name="Dimitrov K.M."/>
            <person name="Suarez D.L."/>
            <person name="Swayne D.E."/>
        </authorList>
    </citation>
    <scope>NUCLEOTIDE SEQUENCE [LARGE SCALE GENOMIC DNA]</scope>
    <source>
        <strain evidence="1 2">CECT 7745</strain>
    </source>
</reference>
<name>A0A1X7BPD7_9RHOB</name>
<sequence>MDWIFELDRDELKQIFSLSEERSERVTKLIQGELDSSSCSDETRLSVLRDEAYGLYCSKAIEEKQALNEKDIEELLLSEFPTSKSVLGEAIIKSKVSARLCTEIVERSDSQSWLYKQAKSFVFMSSYKEDPRSEHLEDLLNLSCEWALHQIVYLIDEPNLKPFAEMLERNKLVPIKSKNRLINEIKRRRKRG</sequence>